<keyword evidence="3" id="KW-0862">Zinc</keyword>
<feature type="active site" description="Proton donor/acceptor" evidence="2">
    <location>
        <position position="246"/>
    </location>
</feature>
<protein>
    <submittedName>
        <fullName evidence="6">Putative ca2+-binding protein regucalcin/smp30</fullName>
    </submittedName>
</protein>
<name>A0A023ENX7_AEDAL</name>
<dbReference type="SUPFAM" id="SSF63829">
    <property type="entry name" value="Calcium-dependent phosphotriesterase"/>
    <property type="match status" value="1"/>
</dbReference>
<keyword evidence="4" id="KW-0732">Signal</keyword>
<dbReference type="VEuPathDB" id="VectorBase:AALF017516"/>
<dbReference type="GO" id="GO:0019853">
    <property type="term" value="P:L-ascorbic acid biosynthetic process"/>
    <property type="evidence" value="ECO:0007669"/>
    <property type="project" value="TreeGrafter"/>
</dbReference>
<feature type="binding site" evidence="3">
    <location>
        <position position="193"/>
    </location>
    <ligand>
        <name>a divalent metal cation</name>
        <dbReference type="ChEBI" id="CHEBI:60240"/>
    </ligand>
</feature>
<dbReference type="VEuPathDB" id="VectorBase:AALC636_019955"/>
<comment type="similarity">
    <text evidence="1">Belongs to the SMP-30/CGR1 family.</text>
</comment>
<organism evidence="6">
    <name type="scientific">Aedes albopictus</name>
    <name type="common">Asian tiger mosquito</name>
    <name type="synonym">Stegomyia albopicta</name>
    <dbReference type="NCBI Taxonomy" id="7160"/>
    <lineage>
        <taxon>Eukaryota</taxon>
        <taxon>Metazoa</taxon>
        <taxon>Ecdysozoa</taxon>
        <taxon>Arthropoda</taxon>
        <taxon>Hexapoda</taxon>
        <taxon>Insecta</taxon>
        <taxon>Pterygota</taxon>
        <taxon>Neoptera</taxon>
        <taxon>Endopterygota</taxon>
        <taxon>Diptera</taxon>
        <taxon>Nematocera</taxon>
        <taxon>Culicoidea</taxon>
        <taxon>Culicidae</taxon>
        <taxon>Culicinae</taxon>
        <taxon>Aedini</taxon>
        <taxon>Aedes</taxon>
        <taxon>Stegomyia</taxon>
    </lineage>
</organism>
<evidence type="ECO:0000256" key="4">
    <source>
        <dbReference type="SAM" id="SignalP"/>
    </source>
</evidence>
<evidence type="ECO:0000256" key="1">
    <source>
        <dbReference type="ARBA" id="ARBA00008853"/>
    </source>
</evidence>
<feature type="binding site" evidence="3">
    <location>
        <position position="138"/>
    </location>
    <ligand>
        <name>substrate</name>
    </ligand>
</feature>
<evidence type="ECO:0000256" key="3">
    <source>
        <dbReference type="PIRSR" id="PIRSR605511-2"/>
    </source>
</evidence>
<feature type="domain" description="SMP-30/Gluconolactonase/LRE-like region" evidence="5">
    <location>
        <begin position="49"/>
        <end position="306"/>
    </location>
</feature>
<dbReference type="PANTHER" id="PTHR10907:SF66">
    <property type="entry name" value="MIP34848P1-RELATED"/>
    <property type="match status" value="1"/>
</dbReference>
<dbReference type="AlphaFoldDB" id="A0A023ENX7"/>
<keyword evidence="3" id="KW-0479">Metal-binding</keyword>
<evidence type="ECO:0000256" key="2">
    <source>
        <dbReference type="PIRSR" id="PIRSR605511-1"/>
    </source>
</evidence>
<evidence type="ECO:0000313" key="6">
    <source>
        <dbReference type="EMBL" id="JAC11152.1"/>
    </source>
</evidence>
<feature type="binding site" evidence="3">
    <location>
        <position position="140"/>
    </location>
    <ligand>
        <name>substrate</name>
    </ligand>
</feature>
<proteinExistence type="evidence at transcript level"/>
<feature type="binding site" evidence="3">
    <location>
        <position position="246"/>
    </location>
    <ligand>
        <name>a divalent metal cation</name>
        <dbReference type="ChEBI" id="CHEBI:60240"/>
    </ligand>
</feature>
<accession>A0A023ENX7</accession>
<feature type="chain" id="PRO_5001514952" evidence="4">
    <location>
        <begin position="31"/>
        <end position="337"/>
    </location>
</feature>
<dbReference type="InterPro" id="IPR013658">
    <property type="entry name" value="SGL"/>
</dbReference>
<sequence length="337" mass="36999">MPLLGRRNRTTAATAFALVALLTLIDTMAAEHTVHQLPSPLSTIGAKTVWDVDSQSLYYVDINVAAIRRYDYAENKTYSCTVDGVNPIAPVILVQGNPNHYVVGSGNKLLLVNWDGRSEKGTLVKTVYDLGESEKHTRFNEGKVDPKGRLYAGTMQLESLGDIFQSKEGKLYRFDGKTGGEFHMVKDGIGISNGLAWIQCTNKLYYIDTAALDIKEFDVLENGDLENETVMYDWRVNEEGPGYFGDGMTNDEDGNLYVATWGGSKVQKINPRTKKVELEIEIPAKYVTTLAFGGPQLDELFVATANIGTQDPPAGALFKVTGLGARGLPMTKMVLKD</sequence>
<dbReference type="PRINTS" id="PR01790">
    <property type="entry name" value="SMP30FAMILY"/>
</dbReference>
<comment type="cofactor">
    <cofactor evidence="3">
        <name>Zn(2+)</name>
        <dbReference type="ChEBI" id="CHEBI:29105"/>
    </cofactor>
    <text evidence="3">Binds 1 divalent metal cation per subunit.</text>
</comment>
<dbReference type="Pfam" id="PF08450">
    <property type="entry name" value="SGL"/>
    <property type="match status" value="1"/>
</dbReference>
<dbReference type="GO" id="GO:0005509">
    <property type="term" value="F:calcium ion binding"/>
    <property type="evidence" value="ECO:0007669"/>
    <property type="project" value="TreeGrafter"/>
</dbReference>
<dbReference type="Gene3D" id="2.120.10.30">
    <property type="entry name" value="TolB, C-terminal domain"/>
    <property type="match status" value="1"/>
</dbReference>
<reference evidence="6" key="1">
    <citation type="journal article" date="2014" name="PLoS Negl. Trop. Dis.">
        <title>Identification and characterization of seminal fluid proteins in the Asian tiger mosquito, Aedes albopictus.</title>
        <authorList>
            <person name="Boes K.E."/>
            <person name="Ribeiro J.M."/>
            <person name="Wong A."/>
            <person name="Harrington L.C."/>
            <person name="Wolfner M.F."/>
            <person name="Sirot L.K."/>
        </authorList>
    </citation>
    <scope>NUCLEOTIDE SEQUENCE</scope>
    <source>
        <tissue evidence="6">Reproductive organs</tissue>
    </source>
</reference>
<dbReference type="InterPro" id="IPR005511">
    <property type="entry name" value="SMP-30"/>
</dbReference>
<evidence type="ECO:0000259" key="5">
    <source>
        <dbReference type="Pfam" id="PF08450"/>
    </source>
</evidence>
<dbReference type="PANTHER" id="PTHR10907">
    <property type="entry name" value="REGUCALCIN"/>
    <property type="match status" value="1"/>
</dbReference>
<dbReference type="EMBL" id="GAPW01002446">
    <property type="protein sequence ID" value="JAC11152.1"/>
    <property type="molecule type" value="mRNA"/>
</dbReference>
<feature type="signal peptide" evidence="4">
    <location>
        <begin position="1"/>
        <end position="30"/>
    </location>
</feature>
<dbReference type="InterPro" id="IPR011042">
    <property type="entry name" value="6-blade_b-propeller_TolB-like"/>
</dbReference>
<dbReference type="VEuPathDB" id="VectorBase:AALFPA_050600"/>
<feature type="binding site" evidence="3">
    <location>
        <position position="158"/>
    </location>
    <ligand>
        <name>substrate</name>
    </ligand>
</feature>
<dbReference type="GO" id="GO:0004341">
    <property type="term" value="F:gluconolactonase activity"/>
    <property type="evidence" value="ECO:0007669"/>
    <property type="project" value="TreeGrafter"/>
</dbReference>